<evidence type="ECO:0000313" key="12">
    <source>
        <dbReference type="Proteomes" id="UP000593567"/>
    </source>
</evidence>
<keyword evidence="5 9" id="KW-0472">Membrane</keyword>
<keyword evidence="4" id="KW-0297">G-protein coupled receptor</keyword>
<evidence type="ECO:0000256" key="5">
    <source>
        <dbReference type="ARBA" id="ARBA00023136"/>
    </source>
</evidence>
<dbReference type="GO" id="GO:0004965">
    <property type="term" value="F:G protein-coupled GABA receptor activity"/>
    <property type="evidence" value="ECO:0007669"/>
    <property type="project" value="InterPro"/>
</dbReference>
<keyword evidence="6" id="KW-0675">Receptor</keyword>
<comment type="subcellular location">
    <subcellularLocation>
        <location evidence="1">Membrane</location>
        <topology evidence="1">Multi-pass membrane protein</topology>
    </subcellularLocation>
</comment>
<dbReference type="PRINTS" id="PR01176">
    <property type="entry name" value="GABABRECEPTR"/>
</dbReference>
<proteinExistence type="predicted"/>
<dbReference type="EMBL" id="VXIV02000647">
    <property type="protein sequence ID" value="KAF6036926.1"/>
    <property type="molecule type" value="Genomic_DNA"/>
</dbReference>
<gene>
    <name evidence="11" type="ORF">EB796_004770</name>
</gene>
<evidence type="ECO:0000256" key="7">
    <source>
        <dbReference type="ARBA" id="ARBA00023180"/>
    </source>
</evidence>
<feature type="transmembrane region" description="Helical" evidence="9">
    <location>
        <begin position="84"/>
        <end position="105"/>
    </location>
</feature>
<dbReference type="Proteomes" id="UP000593567">
    <property type="component" value="Unassembled WGS sequence"/>
</dbReference>
<dbReference type="GO" id="GO:0007214">
    <property type="term" value="P:gamma-aminobutyric acid signaling pathway"/>
    <property type="evidence" value="ECO:0007669"/>
    <property type="project" value="TreeGrafter"/>
</dbReference>
<protein>
    <recommendedName>
        <fullName evidence="10">G-protein coupled receptors family 3 profile domain-containing protein</fullName>
    </recommendedName>
</protein>
<dbReference type="OrthoDB" id="2150267at2759"/>
<keyword evidence="8" id="KW-0807">Transducer</keyword>
<keyword evidence="12" id="KW-1185">Reference proteome</keyword>
<evidence type="ECO:0000256" key="1">
    <source>
        <dbReference type="ARBA" id="ARBA00004141"/>
    </source>
</evidence>
<feature type="transmembrane region" description="Helical" evidence="9">
    <location>
        <begin position="132"/>
        <end position="155"/>
    </location>
</feature>
<reference evidence="11" key="1">
    <citation type="submission" date="2020-06" db="EMBL/GenBank/DDBJ databases">
        <title>Draft genome of Bugula neritina, a colonial animal packing powerful symbionts and potential medicines.</title>
        <authorList>
            <person name="Rayko M."/>
        </authorList>
    </citation>
    <scope>NUCLEOTIDE SEQUENCE [LARGE SCALE GENOMIC DNA]</scope>
    <source>
        <strain evidence="11">Kwan_BN1</strain>
    </source>
</reference>
<evidence type="ECO:0000256" key="4">
    <source>
        <dbReference type="ARBA" id="ARBA00023040"/>
    </source>
</evidence>
<dbReference type="PANTHER" id="PTHR10519:SF20">
    <property type="entry name" value="G-PROTEIN COUPLED RECEPTOR 156-RELATED"/>
    <property type="match status" value="1"/>
</dbReference>
<keyword evidence="3 9" id="KW-1133">Transmembrane helix</keyword>
<feature type="transmembrane region" description="Helical" evidence="9">
    <location>
        <begin position="45"/>
        <end position="63"/>
    </location>
</feature>
<evidence type="ECO:0000256" key="3">
    <source>
        <dbReference type="ARBA" id="ARBA00022989"/>
    </source>
</evidence>
<evidence type="ECO:0000256" key="9">
    <source>
        <dbReference type="SAM" id="Phobius"/>
    </source>
</evidence>
<feature type="domain" description="G-protein coupled receptors family 3 profile" evidence="10">
    <location>
        <begin position="1"/>
        <end position="226"/>
    </location>
</feature>
<dbReference type="InterPro" id="IPR017978">
    <property type="entry name" value="GPCR_3_C"/>
</dbReference>
<sequence>MSSPRVNILLTAGIFTLYISCLLLILPSSEFDVHSQTLVHQFQHWLLAVGFTITFGCMLVKGWRVHRLFQYPRANSLTIKDASLFAAVLGLLSLDLILLISWQLLDPILCSKSELSFQTSAPVLVVCSSEYYSIWVAVLLLYKYIIIAMCCYVGWQIRHITFPALDDSRCLLLNSGVFLMVGSILSAVMHFFPDRKLVLQAAGSISVWSSATAVLAIAFLPKIKMISRSKGSEPWMGSAAKYIQQPISSDVGAELVKLLAENKYLRRKLEETEVLIGHLKNRFSNSVLADTESQQMSSAISSPHFCS</sequence>
<comment type="caution">
    <text evidence="11">The sequence shown here is derived from an EMBL/GenBank/DDBJ whole genome shotgun (WGS) entry which is preliminary data.</text>
</comment>
<dbReference type="GO" id="GO:0038039">
    <property type="term" value="C:G protein-coupled receptor heterodimeric complex"/>
    <property type="evidence" value="ECO:0007669"/>
    <property type="project" value="TreeGrafter"/>
</dbReference>
<accession>A0A7J7KHG8</accession>
<dbReference type="PANTHER" id="PTHR10519">
    <property type="entry name" value="GABA-B RECEPTOR"/>
    <property type="match status" value="1"/>
</dbReference>
<dbReference type="Pfam" id="PF00003">
    <property type="entry name" value="7tm_3"/>
    <property type="match status" value="1"/>
</dbReference>
<organism evidence="11 12">
    <name type="scientific">Bugula neritina</name>
    <name type="common">Brown bryozoan</name>
    <name type="synonym">Sertularia neritina</name>
    <dbReference type="NCBI Taxonomy" id="10212"/>
    <lineage>
        <taxon>Eukaryota</taxon>
        <taxon>Metazoa</taxon>
        <taxon>Spiralia</taxon>
        <taxon>Lophotrochozoa</taxon>
        <taxon>Bryozoa</taxon>
        <taxon>Gymnolaemata</taxon>
        <taxon>Cheilostomatida</taxon>
        <taxon>Flustrina</taxon>
        <taxon>Buguloidea</taxon>
        <taxon>Bugulidae</taxon>
        <taxon>Bugula</taxon>
    </lineage>
</organism>
<feature type="transmembrane region" description="Helical" evidence="9">
    <location>
        <begin position="7"/>
        <end position="25"/>
    </location>
</feature>
<evidence type="ECO:0000313" key="11">
    <source>
        <dbReference type="EMBL" id="KAF6036926.1"/>
    </source>
</evidence>
<name>A0A7J7KHG8_BUGNE</name>
<feature type="transmembrane region" description="Helical" evidence="9">
    <location>
        <begin position="198"/>
        <end position="220"/>
    </location>
</feature>
<feature type="transmembrane region" description="Helical" evidence="9">
    <location>
        <begin position="171"/>
        <end position="192"/>
    </location>
</feature>
<evidence type="ECO:0000256" key="2">
    <source>
        <dbReference type="ARBA" id="ARBA00022692"/>
    </source>
</evidence>
<evidence type="ECO:0000259" key="10">
    <source>
        <dbReference type="PROSITE" id="PS50259"/>
    </source>
</evidence>
<dbReference type="PROSITE" id="PS50259">
    <property type="entry name" value="G_PROTEIN_RECEP_F3_4"/>
    <property type="match status" value="1"/>
</dbReference>
<keyword evidence="7" id="KW-0325">Glycoprotein</keyword>
<evidence type="ECO:0000256" key="6">
    <source>
        <dbReference type="ARBA" id="ARBA00023170"/>
    </source>
</evidence>
<keyword evidence="2 9" id="KW-0812">Transmembrane</keyword>
<evidence type="ECO:0000256" key="8">
    <source>
        <dbReference type="ARBA" id="ARBA00023224"/>
    </source>
</evidence>
<dbReference type="AlphaFoldDB" id="A0A7J7KHG8"/>
<dbReference type="InterPro" id="IPR002455">
    <property type="entry name" value="GPCR3_GABA-B"/>
</dbReference>